<gene>
    <name evidence="3" type="ORF">CLV60_116161</name>
</gene>
<organism evidence="3 4">
    <name type="scientific">Dyadobacter jiangsuensis</name>
    <dbReference type="NCBI Taxonomy" id="1591085"/>
    <lineage>
        <taxon>Bacteria</taxon>
        <taxon>Pseudomonadati</taxon>
        <taxon>Bacteroidota</taxon>
        <taxon>Cytophagia</taxon>
        <taxon>Cytophagales</taxon>
        <taxon>Spirosomataceae</taxon>
        <taxon>Dyadobacter</taxon>
    </lineage>
</organism>
<protein>
    <recommendedName>
        <fullName evidence="2">ThuA-like domain-containing protein</fullName>
    </recommendedName>
</protein>
<dbReference type="PANTHER" id="PTHR40469:SF2">
    <property type="entry name" value="GALACTOSE-BINDING DOMAIN-LIKE SUPERFAMILY PROTEIN"/>
    <property type="match status" value="1"/>
</dbReference>
<dbReference type="Pfam" id="PF06283">
    <property type="entry name" value="ThuA"/>
    <property type="match status" value="1"/>
</dbReference>
<keyword evidence="1" id="KW-0812">Transmembrane</keyword>
<reference evidence="3 4" key="1">
    <citation type="submission" date="2018-03" db="EMBL/GenBank/DDBJ databases">
        <title>Genomic Encyclopedia of Archaeal and Bacterial Type Strains, Phase II (KMG-II): from individual species to whole genera.</title>
        <authorList>
            <person name="Goeker M."/>
        </authorList>
    </citation>
    <scope>NUCLEOTIDE SEQUENCE [LARGE SCALE GENOMIC DNA]</scope>
    <source>
        <strain evidence="3 4">DSM 29057</strain>
    </source>
</reference>
<sequence length="280" mass="31203">MKPVSRGMVLKILSAVMIVMAGAAGYALHSMRWLPWQKPVFDKAIPANCVAATDKAILIFSKTNGYRHASIEAGVKAIKEAGQKRGWEVVATENGAYFHEICLKSYRAVAFLSPTGDFLTDEQQRAFEQYIENGGGYAGIHSAADCEYEWDWYGTMLGTRFRSHTFLPYPIPKAEIVTEPGLHPAIDGLPARWSKKDEWYNFHESVRGKSGFQILLTIDESTYPAFWPKAMRGDHPIAWSRSMGKGRMFYTAIGHNASTYSDPTAMRHIMGGIAWAAALN</sequence>
<dbReference type="InterPro" id="IPR029062">
    <property type="entry name" value="Class_I_gatase-like"/>
</dbReference>
<dbReference type="Gene3D" id="3.40.50.880">
    <property type="match status" value="1"/>
</dbReference>
<dbReference type="AlphaFoldDB" id="A0A2P8FPM3"/>
<dbReference type="PANTHER" id="PTHR40469">
    <property type="entry name" value="SECRETED GLYCOSYL HYDROLASE"/>
    <property type="match status" value="1"/>
</dbReference>
<name>A0A2P8FPM3_9BACT</name>
<accession>A0A2P8FPM3</accession>
<dbReference type="InterPro" id="IPR029010">
    <property type="entry name" value="ThuA-like"/>
</dbReference>
<feature type="transmembrane region" description="Helical" evidence="1">
    <location>
        <begin position="12"/>
        <end position="29"/>
    </location>
</feature>
<keyword evidence="1" id="KW-0472">Membrane</keyword>
<dbReference type="EMBL" id="PYAS01000016">
    <property type="protein sequence ID" value="PSL23605.1"/>
    <property type="molecule type" value="Genomic_DNA"/>
</dbReference>
<evidence type="ECO:0000259" key="2">
    <source>
        <dbReference type="Pfam" id="PF06283"/>
    </source>
</evidence>
<evidence type="ECO:0000313" key="3">
    <source>
        <dbReference type="EMBL" id="PSL23605.1"/>
    </source>
</evidence>
<feature type="domain" description="ThuA-like" evidence="2">
    <location>
        <begin position="57"/>
        <end position="276"/>
    </location>
</feature>
<dbReference type="Proteomes" id="UP000241964">
    <property type="component" value="Unassembled WGS sequence"/>
</dbReference>
<evidence type="ECO:0000313" key="4">
    <source>
        <dbReference type="Proteomes" id="UP000241964"/>
    </source>
</evidence>
<dbReference type="SUPFAM" id="SSF52317">
    <property type="entry name" value="Class I glutamine amidotransferase-like"/>
    <property type="match status" value="1"/>
</dbReference>
<keyword evidence="1" id="KW-1133">Transmembrane helix</keyword>
<keyword evidence="4" id="KW-1185">Reference proteome</keyword>
<proteinExistence type="predicted"/>
<evidence type="ECO:0000256" key="1">
    <source>
        <dbReference type="SAM" id="Phobius"/>
    </source>
</evidence>
<dbReference type="OrthoDB" id="9816308at2"/>
<comment type="caution">
    <text evidence="3">The sequence shown here is derived from an EMBL/GenBank/DDBJ whole genome shotgun (WGS) entry which is preliminary data.</text>
</comment>